<evidence type="ECO:0000313" key="2">
    <source>
        <dbReference type="Proteomes" id="UP001488805"/>
    </source>
</evidence>
<comment type="caution">
    <text evidence="1">The sequence shown here is derived from an EMBL/GenBank/DDBJ whole genome shotgun (WGS) entry which is preliminary data.</text>
</comment>
<protein>
    <submittedName>
        <fullName evidence="1">Uncharacterized protein</fullName>
    </submittedName>
</protein>
<proteinExistence type="predicted"/>
<evidence type="ECO:0000313" key="1">
    <source>
        <dbReference type="EMBL" id="KAK9524253.1"/>
    </source>
</evidence>
<name>A0AAW1EPU7_ZOAVI</name>
<accession>A0AAW1EPU7</accession>
<sequence length="75" mass="8295">MPTNTAERSWPEIIQGTFMVHSGKCSFRKDFLVLMRREEHQPHRCVLVLVDISSQPCCVQGGGESVGHSSAAARP</sequence>
<reference evidence="1 2" key="1">
    <citation type="journal article" date="2024" name="Genome Biol. Evol.">
        <title>Chromosome-level genome assembly of the viviparous eelpout Zoarces viviparus.</title>
        <authorList>
            <person name="Fuhrmann N."/>
            <person name="Brasseur M.V."/>
            <person name="Bakowski C.E."/>
            <person name="Podsiadlowski L."/>
            <person name="Prost S."/>
            <person name="Krehenwinkel H."/>
            <person name="Mayer C."/>
        </authorList>
    </citation>
    <scope>NUCLEOTIDE SEQUENCE [LARGE SCALE GENOMIC DNA]</scope>
    <source>
        <strain evidence="1">NO-MEL_2022_Ind0_liver</strain>
    </source>
</reference>
<dbReference type="AlphaFoldDB" id="A0AAW1EPU7"/>
<gene>
    <name evidence="1" type="ORF">VZT92_018106</name>
</gene>
<organism evidence="1 2">
    <name type="scientific">Zoarces viviparus</name>
    <name type="common">Viviparous eelpout</name>
    <name type="synonym">Blennius viviparus</name>
    <dbReference type="NCBI Taxonomy" id="48416"/>
    <lineage>
        <taxon>Eukaryota</taxon>
        <taxon>Metazoa</taxon>
        <taxon>Chordata</taxon>
        <taxon>Craniata</taxon>
        <taxon>Vertebrata</taxon>
        <taxon>Euteleostomi</taxon>
        <taxon>Actinopterygii</taxon>
        <taxon>Neopterygii</taxon>
        <taxon>Teleostei</taxon>
        <taxon>Neoteleostei</taxon>
        <taxon>Acanthomorphata</taxon>
        <taxon>Eupercaria</taxon>
        <taxon>Perciformes</taxon>
        <taxon>Cottioidei</taxon>
        <taxon>Zoarcales</taxon>
        <taxon>Zoarcidae</taxon>
        <taxon>Zoarcinae</taxon>
        <taxon>Zoarces</taxon>
    </lineage>
</organism>
<dbReference type="Proteomes" id="UP001488805">
    <property type="component" value="Unassembled WGS sequence"/>
</dbReference>
<keyword evidence="2" id="KW-1185">Reference proteome</keyword>
<dbReference type="EMBL" id="JBCEZU010000156">
    <property type="protein sequence ID" value="KAK9524253.1"/>
    <property type="molecule type" value="Genomic_DNA"/>
</dbReference>